<keyword evidence="6" id="KW-0539">Nucleus</keyword>
<gene>
    <name evidence="10" type="ORF">SNE40_003025</name>
</gene>
<keyword evidence="2" id="KW-0547">Nucleotide-binding</keyword>
<sequence length="362" mass="40566">MQRELSTYPLGPSLKNKLIQSGFMLVDDVYHLKPSELSRETGLSLEDALEVIKTVTEKDGDPTDRQSKGPKTQSALEILQTEQNQPNIITFCQQIDDMLGGGVPLSKMTEFCGAPGIGKTQMCMQLCVDVQMPKCLGGVEGQAVYIDTEGSFIVERLVDIADATIQHCNFMLKQNQDDVGELKDFTLENVLKGIHYFRCHDYIELLANIQLLPDFLKEHKKVKLVVVDSVAFHFRHDFEDLSLRTRLLTAMAQNFINMATNYQLAIVLTNQMTTKVRSGAGSSGQSHLVPALGESWGHASTIRLILHWVGNVRYALLYKSPSRKEKDVPYQITVGGIRDLIHDEDEEMGADNNKPIKRQKIS</sequence>
<dbReference type="PIRSF" id="PIRSF005856">
    <property type="entry name" value="Rad51"/>
    <property type="match status" value="1"/>
</dbReference>
<name>A0AAN8PZV0_PATCE</name>
<keyword evidence="3" id="KW-0227">DNA damage</keyword>
<accession>A0AAN8PZV0</accession>
<comment type="caution">
    <text evidence="10">The sequence shown here is derived from an EMBL/GenBank/DDBJ whole genome shotgun (WGS) entry which is preliminary data.</text>
</comment>
<dbReference type="InterPro" id="IPR020588">
    <property type="entry name" value="RecA_ATP-bd"/>
</dbReference>
<dbReference type="InterPro" id="IPR013632">
    <property type="entry name" value="Rad51_C"/>
</dbReference>
<evidence type="ECO:0000256" key="8">
    <source>
        <dbReference type="SAM" id="MobiDB-lite"/>
    </source>
</evidence>
<feature type="domain" description="RecA family profile 1" evidence="9">
    <location>
        <begin position="84"/>
        <end position="272"/>
    </location>
</feature>
<dbReference type="SUPFAM" id="SSF52540">
    <property type="entry name" value="P-loop containing nucleoside triphosphate hydrolases"/>
    <property type="match status" value="1"/>
</dbReference>
<reference evidence="10 11" key="1">
    <citation type="submission" date="2024-01" db="EMBL/GenBank/DDBJ databases">
        <title>The genome of the rayed Mediterranean limpet Patella caerulea (Linnaeus, 1758).</title>
        <authorList>
            <person name="Anh-Thu Weber A."/>
            <person name="Halstead-Nussloch G."/>
        </authorList>
    </citation>
    <scope>NUCLEOTIDE SEQUENCE [LARGE SCALE GENOMIC DNA]</scope>
    <source>
        <strain evidence="10">AATW-2023a</strain>
        <tissue evidence="10">Whole specimen</tissue>
    </source>
</reference>
<proteinExistence type="predicted"/>
<dbReference type="GO" id="GO:0005657">
    <property type="term" value="C:replication fork"/>
    <property type="evidence" value="ECO:0007669"/>
    <property type="project" value="TreeGrafter"/>
</dbReference>
<dbReference type="GO" id="GO:0005524">
    <property type="term" value="F:ATP binding"/>
    <property type="evidence" value="ECO:0007669"/>
    <property type="project" value="UniProtKB-KW"/>
</dbReference>
<dbReference type="Pfam" id="PF08423">
    <property type="entry name" value="Rad51"/>
    <property type="match status" value="1"/>
</dbReference>
<keyword evidence="11" id="KW-1185">Reference proteome</keyword>
<evidence type="ECO:0000313" key="10">
    <source>
        <dbReference type="EMBL" id="KAK6191298.1"/>
    </source>
</evidence>
<dbReference type="GO" id="GO:0000400">
    <property type="term" value="F:four-way junction DNA binding"/>
    <property type="evidence" value="ECO:0007669"/>
    <property type="project" value="TreeGrafter"/>
</dbReference>
<organism evidence="10 11">
    <name type="scientific">Patella caerulea</name>
    <name type="common">Rayed Mediterranean limpet</name>
    <dbReference type="NCBI Taxonomy" id="87958"/>
    <lineage>
        <taxon>Eukaryota</taxon>
        <taxon>Metazoa</taxon>
        <taxon>Spiralia</taxon>
        <taxon>Lophotrochozoa</taxon>
        <taxon>Mollusca</taxon>
        <taxon>Gastropoda</taxon>
        <taxon>Patellogastropoda</taxon>
        <taxon>Patelloidea</taxon>
        <taxon>Patellidae</taxon>
        <taxon>Patella</taxon>
    </lineage>
</organism>
<evidence type="ECO:0000256" key="5">
    <source>
        <dbReference type="ARBA" id="ARBA00023204"/>
    </source>
</evidence>
<dbReference type="InterPro" id="IPR027417">
    <property type="entry name" value="P-loop_NTPase"/>
</dbReference>
<dbReference type="GO" id="GO:0000707">
    <property type="term" value="P:meiotic DNA recombinase assembly"/>
    <property type="evidence" value="ECO:0007669"/>
    <property type="project" value="TreeGrafter"/>
</dbReference>
<dbReference type="GO" id="GO:0140664">
    <property type="term" value="F:ATP-dependent DNA damage sensor activity"/>
    <property type="evidence" value="ECO:0007669"/>
    <property type="project" value="InterPro"/>
</dbReference>
<evidence type="ECO:0000259" key="9">
    <source>
        <dbReference type="PROSITE" id="PS50162"/>
    </source>
</evidence>
<evidence type="ECO:0000256" key="6">
    <source>
        <dbReference type="ARBA" id="ARBA00023242"/>
    </source>
</evidence>
<dbReference type="GO" id="GO:0033065">
    <property type="term" value="C:Rad51C-XRCC3 complex"/>
    <property type="evidence" value="ECO:0007669"/>
    <property type="project" value="TreeGrafter"/>
</dbReference>
<comment type="subcellular location">
    <subcellularLocation>
        <location evidence="1">Nucleus</location>
    </subcellularLocation>
</comment>
<dbReference type="PANTHER" id="PTHR46239:SF1">
    <property type="entry name" value="DNA REPAIR PROTEIN RAD51 HOMOLOG 3"/>
    <property type="match status" value="1"/>
</dbReference>
<dbReference type="InterPro" id="IPR016467">
    <property type="entry name" value="DNA_recomb/repair_RecA-like"/>
</dbReference>
<dbReference type="GO" id="GO:0007131">
    <property type="term" value="P:reciprocal meiotic recombination"/>
    <property type="evidence" value="ECO:0007669"/>
    <property type="project" value="TreeGrafter"/>
</dbReference>
<dbReference type="GO" id="GO:0008821">
    <property type="term" value="F:crossover junction DNA endonuclease activity"/>
    <property type="evidence" value="ECO:0007669"/>
    <property type="project" value="TreeGrafter"/>
</dbReference>
<dbReference type="EMBL" id="JAZGQO010000002">
    <property type="protein sequence ID" value="KAK6191298.1"/>
    <property type="molecule type" value="Genomic_DNA"/>
</dbReference>
<dbReference type="PANTHER" id="PTHR46239">
    <property type="entry name" value="DNA REPAIR PROTEIN RAD51 HOMOLOG 3 RAD51C"/>
    <property type="match status" value="1"/>
</dbReference>
<dbReference type="CDD" id="cd19492">
    <property type="entry name" value="Rad51C"/>
    <property type="match status" value="1"/>
</dbReference>
<dbReference type="Proteomes" id="UP001347796">
    <property type="component" value="Unassembled WGS sequence"/>
</dbReference>
<dbReference type="Gene3D" id="3.40.50.300">
    <property type="entry name" value="P-loop containing nucleotide triphosphate hydrolases"/>
    <property type="match status" value="1"/>
</dbReference>
<evidence type="ECO:0000313" key="11">
    <source>
        <dbReference type="Proteomes" id="UP001347796"/>
    </source>
</evidence>
<protein>
    <recommendedName>
        <fullName evidence="7">DNA repair protein RAD51 homolog 3</fullName>
    </recommendedName>
</protein>
<dbReference type="GO" id="GO:0033063">
    <property type="term" value="C:Rad51B-Rad51C-Rad51D-XRCC2 complex"/>
    <property type="evidence" value="ECO:0007669"/>
    <property type="project" value="TreeGrafter"/>
</dbReference>
<dbReference type="InterPro" id="IPR052093">
    <property type="entry name" value="HR_Repair_Mediator"/>
</dbReference>
<evidence type="ECO:0000256" key="3">
    <source>
        <dbReference type="ARBA" id="ARBA00022763"/>
    </source>
</evidence>
<keyword evidence="4" id="KW-0067">ATP-binding</keyword>
<evidence type="ECO:0000256" key="4">
    <source>
        <dbReference type="ARBA" id="ARBA00022840"/>
    </source>
</evidence>
<keyword evidence="5" id="KW-0234">DNA repair</keyword>
<dbReference type="AlphaFoldDB" id="A0AAN8PZV0"/>
<evidence type="ECO:0000256" key="1">
    <source>
        <dbReference type="ARBA" id="ARBA00004123"/>
    </source>
</evidence>
<dbReference type="PROSITE" id="PS50162">
    <property type="entry name" value="RECA_2"/>
    <property type="match status" value="1"/>
</dbReference>
<evidence type="ECO:0000256" key="2">
    <source>
        <dbReference type="ARBA" id="ARBA00022741"/>
    </source>
</evidence>
<feature type="region of interest" description="Disordered" evidence="8">
    <location>
        <begin position="343"/>
        <end position="362"/>
    </location>
</feature>
<evidence type="ECO:0000256" key="7">
    <source>
        <dbReference type="ARBA" id="ARBA00040674"/>
    </source>
</evidence>